<accession>A0ABS0A0C7</accession>
<reference evidence="1 2" key="1">
    <citation type="submission" date="2020-11" db="EMBL/GenBank/DDBJ databases">
        <title>P. mediterranea TC4 genome.</title>
        <authorList>
            <person name="Molmeret M."/>
        </authorList>
    </citation>
    <scope>NUCLEOTIDE SEQUENCE [LARGE SCALE GENOMIC DNA]</scope>
    <source>
        <strain evidence="1 2">TC4</strain>
    </source>
</reference>
<evidence type="ECO:0000313" key="2">
    <source>
        <dbReference type="Proteomes" id="UP001194729"/>
    </source>
</evidence>
<evidence type="ECO:0000313" key="1">
    <source>
        <dbReference type="EMBL" id="MBF4982822.1"/>
    </source>
</evidence>
<keyword evidence="2" id="KW-1185">Reference proteome</keyword>
<comment type="caution">
    <text evidence="1">The sequence shown here is derived from an EMBL/GenBank/DDBJ whole genome shotgun (WGS) entry which is preliminary data.</text>
</comment>
<dbReference type="Proteomes" id="UP001194729">
    <property type="component" value="Unassembled WGS sequence"/>
</dbReference>
<dbReference type="EMBL" id="JADKYU010000008">
    <property type="protein sequence ID" value="MBF4982822.1"/>
    <property type="molecule type" value="Genomic_DNA"/>
</dbReference>
<feature type="non-terminal residue" evidence="1">
    <location>
        <position position="1"/>
    </location>
</feature>
<name>A0ABS0A0C7_9FLAO</name>
<sequence length="61" mass="7327">RPLLPFTNEMEGKQTWVRRIFYNNKKWVPFDLNYNPNSSLVRSGHDNYGIGAEFKVFYKKD</sequence>
<protein>
    <submittedName>
        <fullName evidence="1">Carboxypeptidase-like regulatory domain-containing protein</fullName>
    </submittedName>
</protein>
<proteinExistence type="predicted"/>
<gene>
    <name evidence="1" type="ORF">FNJ87_00185</name>
</gene>
<organism evidence="1 2">
    <name type="scientific">Nonlabens mediterrranea</name>
    <dbReference type="NCBI Taxonomy" id="1419947"/>
    <lineage>
        <taxon>Bacteria</taxon>
        <taxon>Pseudomonadati</taxon>
        <taxon>Bacteroidota</taxon>
        <taxon>Flavobacteriia</taxon>
        <taxon>Flavobacteriales</taxon>
        <taxon>Flavobacteriaceae</taxon>
        <taxon>Nonlabens</taxon>
    </lineage>
</organism>